<evidence type="ECO:0008006" key="5">
    <source>
        <dbReference type="Google" id="ProtNLM"/>
    </source>
</evidence>
<keyword evidence="2" id="KW-0472">Membrane</keyword>
<feature type="transmembrane region" description="Helical" evidence="2">
    <location>
        <begin position="357"/>
        <end position="379"/>
    </location>
</feature>
<gene>
    <name evidence="3" type="ORF">DWQ67_00315</name>
</gene>
<evidence type="ECO:0000313" key="4">
    <source>
        <dbReference type="Proteomes" id="UP000273119"/>
    </source>
</evidence>
<evidence type="ECO:0000256" key="2">
    <source>
        <dbReference type="SAM" id="Phobius"/>
    </source>
</evidence>
<accession>A0A496PLK7</accession>
<feature type="transmembrane region" description="Helical" evidence="2">
    <location>
        <begin position="277"/>
        <end position="297"/>
    </location>
</feature>
<keyword evidence="2" id="KW-1133">Transmembrane helix</keyword>
<dbReference type="EMBL" id="QQXL01000001">
    <property type="protein sequence ID" value="RKW71346.1"/>
    <property type="molecule type" value="Genomic_DNA"/>
</dbReference>
<dbReference type="AlphaFoldDB" id="A0A496PLK7"/>
<keyword evidence="2" id="KW-0812">Transmembrane</keyword>
<feature type="compositionally biased region" description="Low complexity" evidence="1">
    <location>
        <begin position="8"/>
        <end position="19"/>
    </location>
</feature>
<sequence>MSTPPQNPQHDPNQPAQPHSASEAAGWDDVNGQPRYGMRLPQGPDAAAQPTWQEQHGSAGSQGQQGTVGQPDQFGQQSQFGQQDTAAPGQSNSDERPGWDQARPGSRRAAREAAASSQNPSAGQYGQPTPGQYGQPGQPTPGQYGQPGQPTPGQYGQQGQYGQPAQAQAQPPVFGQQQYPGAFVPGGPYDHTGQVPQGPFSGNQAGQPTQPGQPFHPGQQGQQGQPGYQGHQGQPGYQGQPAFQGYQGQQGYGALPGFSSQPTSAGSRPTTITVAGVLLWVGAALAVVLTIIGVFAVPTSVIRQTLLSDTSGQDRADLERMLTPGFLQGVLWFVVILYVVMAGTAVLVGLQTWKGSNAWRIVGTVCGGIAVLFNLFTVLDSPLSILLFLMAAAIIVLWWLPVSNAWFKAKKAEKKQQFAQPMGY</sequence>
<dbReference type="Proteomes" id="UP000273119">
    <property type="component" value="Unassembled WGS sequence"/>
</dbReference>
<feature type="compositionally biased region" description="Low complexity" evidence="1">
    <location>
        <begin position="112"/>
        <end position="179"/>
    </location>
</feature>
<evidence type="ECO:0000313" key="3">
    <source>
        <dbReference type="EMBL" id="RKW71346.1"/>
    </source>
</evidence>
<feature type="transmembrane region" description="Helical" evidence="2">
    <location>
        <begin position="330"/>
        <end position="350"/>
    </location>
</feature>
<reference evidence="3 4" key="1">
    <citation type="submission" date="2018-07" db="EMBL/GenBank/DDBJ databases">
        <title>Arthrobacter sp. nov., isolated from raw cow's milk with high bacterial count.</title>
        <authorList>
            <person name="Hahne J."/>
            <person name="Isele D."/>
            <person name="Lipski A."/>
        </authorList>
    </citation>
    <scope>NUCLEOTIDE SEQUENCE [LARGE SCALE GENOMIC DNA]</scope>
    <source>
        <strain evidence="3 4">JZ R-183</strain>
    </source>
</reference>
<keyword evidence="4" id="KW-1185">Reference proteome</keyword>
<proteinExistence type="predicted"/>
<feature type="compositionally biased region" description="Low complexity" evidence="1">
    <location>
        <begin position="206"/>
        <end position="243"/>
    </location>
</feature>
<comment type="caution">
    <text evidence="3">The sequence shown here is derived from an EMBL/GenBank/DDBJ whole genome shotgun (WGS) entry which is preliminary data.</text>
</comment>
<evidence type="ECO:0000256" key="1">
    <source>
        <dbReference type="SAM" id="MobiDB-lite"/>
    </source>
</evidence>
<feature type="compositionally biased region" description="Low complexity" evidence="1">
    <location>
        <begin position="53"/>
        <end position="84"/>
    </location>
</feature>
<feature type="region of interest" description="Disordered" evidence="1">
    <location>
        <begin position="1"/>
        <end position="243"/>
    </location>
</feature>
<protein>
    <recommendedName>
        <fullName evidence="5">DUF4064 domain-containing protein</fullName>
    </recommendedName>
</protein>
<feature type="transmembrane region" description="Helical" evidence="2">
    <location>
        <begin position="385"/>
        <end position="407"/>
    </location>
</feature>
<organism evidence="3 4">
    <name type="scientific">Galactobacter caseinivorans</name>
    <dbReference type="NCBI Taxonomy" id="2676123"/>
    <lineage>
        <taxon>Bacteria</taxon>
        <taxon>Bacillati</taxon>
        <taxon>Actinomycetota</taxon>
        <taxon>Actinomycetes</taxon>
        <taxon>Micrococcales</taxon>
        <taxon>Micrococcaceae</taxon>
        <taxon>Galactobacter</taxon>
    </lineage>
</organism>
<dbReference type="RefSeq" id="WP_121483609.1">
    <property type="nucleotide sequence ID" value="NZ_QQXL01000001.1"/>
</dbReference>
<name>A0A496PLK7_9MICC</name>